<dbReference type="PANTHER" id="PTHR11538">
    <property type="entry name" value="PHENYLALANYL-TRNA SYNTHETASE"/>
    <property type="match status" value="1"/>
</dbReference>
<evidence type="ECO:0000259" key="1">
    <source>
        <dbReference type="Pfam" id="PF10354"/>
    </source>
</evidence>
<dbReference type="AlphaFoldDB" id="A0A022QHT6"/>
<dbReference type="Pfam" id="PF10354">
    <property type="entry name" value="BMT5-like"/>
    <property type="match status" value="1"/>
</dbReference>
<keyword evidence="3" id="KW-1185">Reference proteome</keyword>
<dbReference type="PANTHER" id="PTHR11538:SF89">
    <property type="entry name" value="PROTEIN, PUTATIVE (DUF2431)-RELATED"/>
    <property type="match status" value="1"/>
</dbReference>
<reference evidence="2 3" key="1">
    <citation type="journal article" date="2013" name="Proc. Natl. Acad. Sci. U.S.A.">
        <title>Fine-scale variation in meiotic recombination in Mimulus inferred from population shotgun sequencing.</title>
        <authorList>
            <person name="Hellsten U."/>
            <person name="Wright K.M."/>
            <person name="Jenkins J."/>
            <person name="Shu S."/>
            <person name="Yuan Y."/>
            <person name="Wessler S.R."/>
            <person name="Schmutz J."/>
            <person name="Willis J.H."/>
            <person name="Rokhsar D.S."/>
        </authorList>
    </citation>
    <scope>NUCLEOTIDE SEQUENCE [LARGE SCALE GENOMIC DNA]</scope>
    <source>
        <strain evidence="3">cv. DUN x IM62</strain>
    </source>
</reference>
<feature type="domain" description="25S rRNA (uridine-N(3))-methyltransferase BMT5-like" evidence="1">
    <location>
        <begin position="2"/>
        <end position="52"/>
    </location>
</feature>
<accession>A0A022QHT6</accession>
<dbReference type="Proteomes" id="UP000030748">
    <property type="component" value="Unassembled WGS sequence"/>
</dbReference>
<evidence type="ECO:0000313" key="3">
    <source>
        <dbReference type="Proteomes" id="UP000030748"/>
    </source>
</evidence>
<protein>
    <recommendedName>
        <fullName evidence="1">25S rRNA (uridine-N(3))-methyltransferase BMT5-like domain-containing protein</fullName>
    </recommendedName>
</protein>
<organism evidence="2 3">
    <name type="scientific">Erythranthe guttata</name>
    <name type="common">Yellow monkey flower</name>
    <name type="synonym">Mimulus guttatus</name>
    <dbReference type="NCBI Taxonomy" id="4155"/>
    <lineage>
        <taxon>Eukaryota</taxon>
        <taxon>Viridiplantae</taxon>
        <taxon>Streptophyta</taxon>
        <taxon>Embryophyta</taxon>
        <taxon>Tracheophyta</taxon>
        <taxon>Spermatophyta</taxon>
        <taxon>Magnoliopsida</taxon>
        <taxon>eudicotyledons</taxon>
        <taxon>Gunneridae</taxon>
        <taxon>Pentapetalae</taxon>
        <taxon>asterids</taxon>
        <taxon>lamiids</taxon>
        <taxon>Lamiales</taxon>
        <taxon>Phrymaceae</taxon>
        <taxon>Erythranthe</taxon>
    </lineage>
</organism>
<gene>
    <name evidence="2" type="ORF">MIMGU_mgv1a014619mg</name>
</gene>
<evidence type="ECO:0000313" key="2">
    <source>
        <dbReference type="EMBL" id="EYU27486.1"/>
    </source>
</evidence>
<dbReference type="EMBL" id="KI631456">
    <property type="protein sequence ID" value="EYU27486.1"/>
    <property type="molecule type" value="Genomic_DNA"/>
</dbReference>
<dbReference type="InterPro" id="IPR019446">
    <property type="entry name" value="BMT5-like"/>
</dbReference>
<dbReference type="GO" id="GO:0005737">
    <property type="term" value="C:cytoplasm"/>
    <property type="evidence" value="ECO:0000318"/>
    <property type="project" value="GO_Central"/>
</dbReference>
<dbReference type="GO" id="GO:0070475">
    <property type="term" value="P:rRNA base methylation"/>
    <property type="evidence" value="ECO:0000318"/>
    <property type="project" value="GO_Central"/>
</dbReference>
<name>A0A022QHT6_ERYGU</name>
<sequence length="184" mass="21001">MLWPDGEIHINHKITAPFDTWRIEELALECSLVLVGLDNFKIKDYPGYENKRGSGSRSDEPFPLGECRTFIFKPMVVQVGPASTSYEMMMTAPQPPHVDNNADECMRIFGDYLNHVEATFGSADCDVHHSVCEALRVGYERYMGGGFGRESSGYIGVLYELHHLSILRSQRLRNMRLVLDQQQW</sequence>
<proteinExistence type="predicted"/>
<dbReference type="STRING" id="4155.A0A022QHT6"/>
<dbReference type="GO" id="GO:0070042">
    <property type="term" value="F:rRNA (uridine-N3-)-methyltransferase activity"/>
    <property type="evidence" value="ECO:0000318"/>
    <property type="project" value="GO_Central"/>
</dbReference>
<dbReference type="eggNOG" id="KOG4174">
    <property type="taxonomic scope" value="Eukaryota"/>
</dbReference>